<evidence type="ECO:0000313" key="3">
    <source>
        <dbReference type="Proteomes" id="UP000247727"/>
    </source>
</evidence>
<protein>
    <submittedName>
        <fullName evidence="2">Uncharacterized protein</fullName>
    </submittedName>
</protein>
<accession>A0A318TY46</accession>
<dbReference type="EMBL" id="QJTK01000006">
    <property type="protein sequence ID" value="PYF09881.1"/>
    <property type="molecule type" value="Genomic_DNA"/>
</dbReference>
<feature type="compositionally biased region" description="Low complexity" evidence="1">
    <location>
        <begin position="118"/>
        <end position="136"/>
    </location>
</feature>
<feature type="region of interest" description="Disordered" evidence="1">
    <location>
        <begin position="98"/>
        <end position="136"/>
    </location>
</feature>
<evidence type="ECO:0000313" key="2">
    <source>
        <dbReference type="EMBL" id="PYF09881.1"/>
    </source>
</evidence>
<keyword evidence="3" id="KW-1185">Reference proteome</keyword>
<proteinExistence type="predicted"/>
<comment type="caution">
    <text evidence="2">The sequence shown here is derived from an EMBL/GenBank/DDBJ whole genome shotgun (WGS) entry which is preliminary data.</text>
</comment>
<dbReference type="Proteomes" id="UP000247727">
    <property type="component" value="Unassembled WGS sequence"/>
</dbReference>
<reference evidence="2 3" key="1">
    <citation type="submission" date="2018-06" db="EMBL/GenBank/DDBJ databases">
        <title>Genomic Encyclopedia of Type Strains, Phase III (KMG-III): the genomes of soil and plant-associated and newly described type strains.</title>
        <authorList>
            <person name="Whitman W."/>
        </authorList>
    </citation>
    <scope>NUCLEOTIDE SEQUENCE [LARGE SCALE GENOMIC DNA]</scope>
    <source>
        <strain evidence="2 3">JA737</strain>
    </source>
</reference>
<dbReference type="AlphaFoldDB" id="A0A318TY46"/>
<sequence>MLILHNLEGSRKAKQMLRTVSLMLAAIALGASGAAGLVTSHARFASAPAVSGPIPPVTPAKRAAKIAPQAPVLQYFSGETAASLTAAAAPVVLRLSSSDPAPALPPPAPPAGYVSPHALPAEPTAAAAPAAETPRELAAQRARITDFTPWKTGVYR</sequence>
<evidence type="ECO:0000256" key="1">
    <source>
        <dbReference type="SAM" id="MobiDB-lite"/>
    </source>
</evidence>
<gene>
    <name evidence="2" type="ORF">C8J30_10613</name>
</gene>
<organism evidence="2 3">
    <name type="scientific">Rhodobacter viridis</name>
    <dbReference type="NCBI Taxonomy" id="1054202"/>
    <lineage>
        <taxon>Bacteria</taxon>
        <taxon>Pseudomonadati</taxon>
        <taxon>Pseudomonadota</taxon>
        <taxon>Alphaproteobacteria</taxon>
        <taxon>Rhodobacterales</taxon>
        <taxon>Rhodobacter group</taxon>
        <taxon>Rhodobacter</taxon>
    </lineage>
</organism>
<name>A0A318TY46_9RHOB</name>